<protein>
    <submittedName>
        <fullName evidence="1">Uncharacterized protein</fullName>
    </submittedName>
</protein>
<organism evidence="1 2">
    <name type="scientific">Paracoccus homiensis</name>
    <dbReference type="NCBI Taxonomy" id="364199"/>
    <lineage>
        <taxon>Bacteria</taxon>
        <taxon>Pseudomonadati</taxon>
        <taxon>Pseudomonadota</taxon>
        <taxon>Alphaproteobacteria</taxon>
        <taxon>Rhodobacterales</taxon>
        <taxon>Paracoccaceae</taxon>
        <taxon>Paracoccus</taxon>
    </lineage>
</organism>
<dbReference type="STRING" id="364199.SAMN04489858_12017"/>
<proteinExistence type="predicted"/>
<evidence type="ECO:0000313" key="2">
    <source>
        <dbReference type="Proteomes" id="UP000199180"/>
    </source>
</evidence>
<reference evidence="1 2" key="1">
    <citation type="submission" date="2016-10" db="EMBL/GenBank/DDBJ databases">
        <authorList>
            <person name="de Groot N.N."/>
        </authorList>
    </citation>
    <scope>NUCLEOTIDE SEQUENCE [LARGE SCALE GENOMIC DNA]</scope>
    <source>
        <strain evidence="1 2">DSM 17862</strain>
    </source>
</reference>
<sequence length="57" mass="6206">MTYTPRQIADAINNARAQTGWHDYALVVDTAAIILAGAQASDAMLDDAKAQIEREMK</sequence>
<keyword evidence="2" id="KW-1185">Reference proteome</keyword>
<gene>
    <name evidence="1" type="ORF">SAMN04489858_12017</name>
</gene>
<evidence type="ECO:0000313" key="1">
    <source>
        <dbReference type="EMBL" id="SEU02466.1"/>
    </source>
</evidence>
<dbReference type="EMBL" id="FOHO01000020">
    <property type="protein sequence ID" value="SEU02466.1"/>
    <property type="molecule type" value="Genomic_DNA"/>
</dbReference>
<accession>A0A1I0IYK7</accession>
<dbReference type="Proteomes" id="UP000199180">
    <property type="component" value="Unassembled WGS sequence"/>
</dbReference>
<dbReference type="RefSeq" id="WP_175479959.1">
    <property type="nucleotide sequence ID" value="NZ_FOHO01000020.1"/>
</dbReference>
<name>A0A1I0IYK7_9RHOB</name>
<dbReference type="AlphaFoldDB" id="A0A1I0IYK7"/>